<evidence type="ECO:0000256" key="1">
    <source>
        <dbReference type="ARBA" id="ARBA00022630"/>
    </source>
</evidence>
<dbReference type="PANTHER" id="PTHR47429:SF2">
    <property type="entry name" value="PROTEIN TWIN LOV 1"/>
    <property type="match status" value="1"/>
</dbReference>
<dbReference type="Gene3D" id="3.30.450.20">
    <property type="entry name" value="PAS domain"/>
    <property type="match status" value="1"/>
</dbReference>
<keyword evidence="2" id="KW-0288">FMN</keyword>
<keyword evidence="1" id="KW-0285">Flavoprotein</keyword>
<evidence type="ECO:0000256" key="2">
    <source>
        <dbReference type="ARBA" id="ARBA00022643"/>
    </source>
</evidence>
<dbReference type="SUPFAM" id="SSF55785">
    <property type="entry name" value="PYP-like sensor domain (PAS domain)"/>
    <property type="match status" value="1"/>
</dbReference>
<evidence type="ECO:0000259" key="5">
    <source>
        <dbReference type="Pfam" id="PF13426"/>
    </source>
</evidence>
<evidence type="ECO:0000256" key="4">
    <source>
        <dbReference type="SAM" id="MobiDB-lite"/>
    </source>
</evidence>
<feature type="region of interest" description="Disordered" evidence="4">
    <location>
        <begin position="1"/>
        <end position="47"/>
    </location>
</feature>
<accession>A0ABN9SR39</accession>
<keyword evidence="7" id="KW-1185">Reference proteome</keyword>
<evidence type="ECO:0000313" key="7">
    <source>
        <dbReference type="Proteomes" id="UP001189429"/>
    </source>
</evidence>
<dbReference type="CDD" id="cd00130">
    <property type="entry name" value="PAS"/>
    <property type="match status" value="1"/>
</dbReference>
<dbReference type="Proteomes" id="UP001189429">
    <property type="component" value="Unassembled WGS sequence"/>
</dbReference>
<gene>
    <name evidence="6" type="ORF">PCOR1329_LOCUS31831</name>
</gene>
<evidence type="ECO:0000313" key="6">
    <source>
        <dbReference type="EMBL" id="CAK0834397.1"/>
    </source>
</evidence>
<dbReference type="EMBL" id="CAUYUJ010012669">
    <property type="protein sequence ID" value="CAK0834397.1"/>
    <property type="molecule type" value="Genomic_DNA"/>
</dbReference>
<name>A0ABN9SR39_9DINO</name>
<dbReference type="PANTHER" id="PTHR47429">
    <property type="entry name" value="PROTEIN TWIN LOV 1"/>
    <property type="match status" value="1"/>
</dbReference>
<dbReference type="InterPro" id="IPR000014">
    <property type="entry name" value="PAS"/>
</dbReference>
<dbReference type="Pfam" id="PF13426">
    <property type="entry name" value="PAS_9"/>
    <property type="match status" value="1"/>
</dbReference>
<sequence>MPGETAWSCPGDGGGHGAASGPREGCWPPSEDGGESHLGSNMARSSMRGCTRGSRAFATQISAESNASATTVASSAELLGWECSEDARLPDEEMLSRQCSATAQQVLEEEVLKEAVRGACATCSFCVTVADPRSPDNPLIAVSEGFEVMTGFRREEILGVNCRFLNSGCSMDPVTLQDLRQSCETGQPFTGVLTNRRKNGELFLNLLDLRGLAVGRTHTGEDIWFLVGIQADVTCTEEGELPSQLPKLKQVADAIRARIASDFGALPGWDTRTADRRIFEDFQWRGGAHLGQPPSRRGSIFREVSTPEKVGNAVAHHQDSGNHLSVLKQSALVRPPGWPCAALLGALGHAGMSRFAPTACHAGELSSAAQALLMLILTGLKYIT</sequence>
<evidence type="ECO:0000256" key="3">
    <source>
        <dbReference type="ARBA" id="ARBA00022991"/>
    </source>
</evidence>
<dbReference type="InterPro" id="IPR035965">
    <property type="entry name" value="PAS-like_dom_sf"/>
</dbReference>
<proteinExistence type="predicted"/>
<feature type="domain" description="PAS" evidence="5">
    <location>
        <begin position="135"/>
        <end position="234"/>
    </location>
</feature>
<keyword evidence="3" id="KW-0157">Chromophore</keyword>
<organism evidence="6 7">
    <name type="scientific">Prorocentrum cordatum</name>
    <dbReference type="NCBI Taxonomy" id="2364126"/>
    <lineage>
        <taxon>Eukaryota</taxon>
        <taxon>Sar</taxon>
        <taxon>Alveolata</taxon>
        <taxon>Dinophyceae</taxon>
        <taxon>Prorocentrales</taxon>
        <taxon>Prorocentraceae</taxon>
        <taxon>Prorocentrum</taxon>
    </lineage>
</organism>
<reference evidence="6" key="1">
    <citation type="submission" date="2023-10" db="EMBL/GenBank/DDBJ databases">
        <authorList>
            <person name="Chen Y."/>
            <person name="Shah S."/>
            <person name="Dougan E. K."/>
            <person name="Thang M."/>
            <person name="Chan C."/>
        </authorList>
    </citation>
    <scope>NUCLEOTIDE SEQUENCE [LARGE SCALE GENOMIC DNA]</scope>
</reference>
<comment type="caution">
    <text evidence="6">The sequence shown here is derived from an EMBL/GenBank/DDBJ whole genome shotgun (WGS) entry which is preliminary data.</text>
</comment>
<protein>
    <recommendedName>
        <fullName evidence="5">PAS domain-containing protein</fullName>
    </recommendedName>
</protein>